<dbReference type="SUPFAM" id="SSF53254">
    <property type="entry name" value="Phosphoglycerate mutase-like"/>
    <property type="match status" value="1"/>
</dbReference>
<sequence length="333" mass="37557">MMILLSLRKRHFVNILWLSILLLSACKKSDDHELPGIQITSAEYDGKLLFVNKNNFQITTNRDAIFSSDDSRVKMDANGLVKRLTSGEVVAIDIAPKEQPENKTRFYLLGATDTNHDKPQITYNGKGATDTYNSYLKGWATLQKLPVSNETYALVLRHADADQGVDYSLNHDDAGPANWWKSKDKALARQLNEEGRIRARELGANLKALGYPISRVYASEFNRAIETVELMELNLPIKQDSLLNHPSHNKGDLFKGLIRILQGTPIDNEITLLSTHHPINEIIISGGYPTFPDVSPFNWTGMYFVKIAPDKTLTYEGAVSWGMVNYWRHLSKP</sequence>
<gene>
    <name evidence="1" type="ORF">ACFFI0_03150</name>
</gene>
<dbReference type="InterPro" id="IPR029033">
    <property type="entry name" value="His_PPase_superfam"/>
</dbReference>
<evidence type="ECO:0000313" key="1">
    <source>
        <dbReference type="EMBL" id="MFC0317286.1"/>
    </source>
</evidence>
<reference evidence="1 2" key="1">
    <citation type="submission" date="2024-09" db="EMBL/GenBank/DDBJ databases">
        <authorList>
            <person name="Sun Q."/>
            <person name="Mori K."/>
        </authorList>
    </citation>
    <scope>NUCLEOTIDE SEQUENCE [LARGE SCALE GENOMIC DNA]</scope>
    <source>
        <strain evidence="1 2">CCM 7765</strain>
    </source>
</reference>
<comment type="caution">
    <text evidence="1">The sequence shown here is derived from an EMBL/GenBank/DDBJ whole genome shotgun (WGS) entry which is preliminary data.</text>
</comment>
<dbReference type="RefSeq" id="WP_130854723.1">
    <property type="nucleotide sequence ID" value="NZ_JBHLWO010000001.1"/>
</dbReference>
<keyword evidence="2" id="KW-1185">Reference proteome</keyword>
<dbReference type="InterPro" id="IPR013078">
    <property type="entry name" value="His_Pase_superF_clade-1"/>
</dbReference>
<dbReference type="Gene3D" id="3.40.50.1240">
    <property type="entry name" value="Phosphoglycerate mutase-like"/>
    <property type="match status" value="1"/>
</dbReference>
<dbReference type="Proteomes" id="UP001589774">
    <property type="component" value="Unassembled WGS sequence"/>
</dbReference>
<dbReference type="CDD" id="cd07040">
    <property type="entry name" value="HP"/>
    <property type="match status" value="1"/>
</dbReference>
<proteinExistence type="predicted"/>
<protein>
    <submittedName>
        <fullName evidence="1">Histidine phosphatase family protein</fullName>
    </submittedName>
</protein>
<accession>A0ABV6HEG6</accession>
<evidence type="ECO:0000313" key="2">
    <source>
        <dbReference type="Proteomes" id="UP001589774"/>
    </source>
</evidence>
<name>A0ABV6HEG6_9SPHI</name>
<dbReference type="Pfam" id="PF00300">
    <property type="entry name" value="His_Phos_1"/>
    <property type="match status" value="1"/>
</dbReference>
<dbReference type="EMBL" id="JBHLWO010000001">
    <property type="protein sequence ID" value="MFC0317286.1"/>
    <property type="molecule type" value="Genomic_DNA"/>
</dbReference>
<organism evidence="1 2">
    <name type="scientific">Olivibacter oleidegradans</name>
    <dbReference type="NCBI Taxonomy" id="760123"/>
    <lineage>
        <taxon>Bacteria</taxon>
        <taxon>Pseudomonadati</taxon>
        <taxon>Bacteroidota</taxon>
        <taxon>Sphingobacteriia</taxon>
        <taxon>Sphingobacteriales</taxon>
        <taxon>Sphingobacteriaceae</taxon>
        <taxon>Olivibacter</taxon>
    </lineage>
</organism>